<feature type="region of interest" description="Disordered" evidence="1">
    <location>
        <begin position="590"/>
        <end position="624"/>
    </location>
</feature>
<keyword evidence="3" id="KW-1185">Reference proteome</keyword>
<feature type="region of interest" description="Disordered" evidence="1">
    <location>
        <begin position="276"/>
        <end position="382"/>
    </location>
</feature>
<dbReference type="EMBL" id="JALJOT010000001">
    <property type="protein sequence ID" value="KAK9918449.1"/>
    <property type="molecule type" value="Genomic_DNA"/>
</dbReference>
<protein>
    <submittedName>
        <fullName evidence="2">Uncharacterized protein</fullName>
    </submittedName>
</protein>
<feature type="region of interest" description="Disordered" evidence="1">
    <location>
        <begin position="711"/>
        <end position="777"/>
    </location>
</feature>
<gene>
    <name evidence="2" type="ORF">WJX75_004174</name>
</gene>
<feature type="compositionally biased region" description="Basic residues" evidence="1">
    <location>
        <begin position="727"/>
        <end position="737"/>
    </location>
</feature>
<dbReference type="Proteomes" id="UP001491310">
    <property type="component" value="Unassembled WGS sequence"/>
</dbReference>
<feature type="compositionally biased region" description="Low complexity" evidence="1">
    <location>
        <begin position="364"/>
        <end position="382"/>
    </location>
</feature>
<evidence type="ECO:0000313" key="3">
    <source>
        <dbReference type="Proteomes" id="UP001491310"/>
    </source>
</evidence>
<name>A0ABR2Z3F2_9CHLO</name>
<comment type="caution">
    <text evidence="2">The sequence shown here is derived from an EMBL/GenBank/DDBJ whole genome shotgun (WGS) entry which is preliminary data.</text>
</comment>
<feature type="compositionally biased region" description="Basic and acidic residues" evidence="1">
    <location>
        <begin position="276"/>
        <end position="291"/>
    </location>
</feature>
<proteinExistence type="predicted"/>
<evidence type="ECO:0000256" key="1">
    <source>
        <dbReference type="SAM" id="MobiDB-lite"/>
    </source>
</evidence>
<organism evidence="2 3">
    <name type="scientific">Coccomyxa subellipsoidea</name>
    <dbReference type="NCBI Taxonomy" id="248742"/>
    <lineage>
        <taxon>Eukaryota</taxon>
        <taxon>Viridiplantae</taxon>
        <taxon>Chlorophyta</taxon>
        <taxon>core chlorophytes</taxon>
        <taxon>Trebouxiophyceae</taxon>
        <taxon>Trebouxiophyceae incertae sedis</taxon>
        <taxon>Coccomyxaceae</taxon>
        <taxon>Coccomyxa</taxon>
    </lineage>
</organism>
<feature type="region of interest" description="Disordered" evidence="1">
    <location>
        <begin position="419"/>
        <end position="480"/>
    </location>
</feature>
<feature type="region of interest" description="Disordered" evidence="1">
    <location>
        <begin position="530"/>
        <end position="557"/>
    </location>
</feature>
<sequence length="777" mass="83354">MHLSADRPVRVDLQTVWRGVPGHKEESLQVTVHVGRFSYTQETLLDIRRYVGFGRLPRGSMVSQLDQAFLLKASELPPPVPPMRPKPESLANFSHSSWHAGPAPGNGIPTAMQIGRGSKWRQQELPPPRQPLPCHSPASALGSGRMPAVQSPSSGGGNTDSRAEPSDFVMPTRPQPSLFVEDSEDEANSAQRSTMHQARAGTPLQPHRARSGFPDAAFHKDKAANGPTQTAWDEKPSSWTIPAIGRQEAEGTPQDIMANLLPQTAKPRLLDKAIQTEEAAKEMQASKRLDRPPGFSPPKTKQLARAADTVQASKQLDRPPGFSPPYAEQPEKATGQSHASKRPDRPPGFPVPQASKLSRRLDSGGHSSQAESGSSSDSTYTILSADAPPFVSAAAAQKQPPAMANGLATRSSLRKEAPEFVSAAAARKPAAERKAADLPVMDTLPRAAAPSLTAAQGRSGVKNDAGSIADPAAGPAKGAQSNVSRLPYFLQILCQHIRPLEPGTTKAKAESRPADLGPLFMKAKAAAAEGMPHDALGSTEARAHAQQKPAEAAPASYARLPPTVGATPLSAWAKKLPTLYDLSVCQHSKAVSQPLQPPPKQLSQQPPPPQQLLQQQPPERERAAAPDHVNRLFANAVAASSCRRHPDPAANGPMPKRVPPAAAAKPEKKRWWETDTGAATVEEMQDVYGGHWRADNTLEVSRELDDFERLGLLGPSDAPKQSFVRPKEKKPAHKPAHKPTQAQHGGIPKPRPVQRSIPAPVPVHERFTDGNPFNLLQ</sequence>
<reference evidence="2 3" key="1">
    <citation type="journal article" date="2024" name="Nat. Commun.">
        <title>Phylogenomics reveals the evolutionary origins of lichenization in chlorophyte algae.</title>
        <authorList>
            <person name="Puginier C."/>
            <person name="Libourel C."/>
            <person name="Otte J."/>
            <person name="Skaloud P."/>
            <person name="Haon M."/>
            <person name="Grisel S."/>
            <person name="Petersen M."/>
            <person name="Berrin J.G."/>
            <person name="Delaux P.M."/>
            <person name="Dal Grande F."/>
            <person name="Keller J."/>
        </authorList>
    </citation>
    <scope>NUCLEOTIDE SEQUENCE [LARGE SCALE GENOMIC DNA]</scope>
    <source>
        <strain evidence="2 3">SAG 216-7</strain>
    </source>
</reference>
<evidence type="ECO:0000313" key="2">
    <source>
        <dbReference type="EMBL" id="KAK9918449.1"/>
    </source>
</evidence>
<feature type="region of interest" description="Disordered" evidence="1">
    <location>
        <begin position="639"/>
        <end position="670"/>
    </location>
</feature>
<feature type="compositionally biased region" description="Pro residues" evidence="1">
    <location>
        <begin position="595"/>
        <end position="610"/>
    </location>
</feature>
<feature type="region of interest" description="Disordered" evidence="1">
    <location>
        <begin position="119"/>
        <end position="238"/>
    </location>
</feature>
<accession>A0ABR2Z3F2</accession>